<evidence type="ECO:0000313" key="1">
    <source>
        <dbReference type="EMBL" id="WPJ97332.1"/>
    </source>
</evidence>
<evidence type="ECO:0000313" key="2">
    <source>
        <dbReference type="Proteomes" id="UP001324993"/>
    </source>
</evidence>
<sequence length="210" mass="24325">MTHKKFETEQEQFWAGEFGTEYITRNKGSALLASNLNFFTHALRSAGEFSSCIEFGANVGMNLKALKLLRPELRLQGIEINETAAAQLADFLGEENVFCQSIFEWQSQEQVELSLIKGVLIHINPDKLKDVYQALYQTSSRYVLVCEYYNPAPVTINYRGHSDRLFKRDFAGEMMEIYPDLELIDYGFSYRRDPVFPQDDITWFLMEKRG</sequence>
<dbReference type="EMBL" id="CP138858">
    <property type="protein sequence ID" value="WPJ97332.1"/>
    <property type="molecule type" value="Genomic_DNA"/>
</dbReference>
<organism evidence="1 2">
    <name type="scientific">Coraliomargarita algicola</name>
    <dbReference type="NCBI Taxonomy" id="3092156"/>
    <lineage>
        <taxon>Bacteria</taxon>
        <taxon>Pseudomonadati</taxon>
        <taxon>Verrucomicrobiota</taxon>
        <taxon>Opitutia</taxon>
        <taxon>Puniceicoccales</taxon>
        <taxon>Coraliomargaritaceae</taxon>
        <taxon>Coraliomargarita</taxon>
    </lineage>
</organism>
<proteinExistence type="predicted"/>
<dbReference type="NCBIfam" id="TIGR03587">
    <property type="entry name" value="Pse_Me-ase"/>
    <property type="match status" value="1"/>
</dbReference>
<name>A0ABZ0RP79_9BACT</name>
<dbReference type="RefSeq" id="WP_319834176.1">
    <property type="nucleotide sequence ID" value="NZ_CP138858.1"/>
</dbReference>
<evidence type="ECO:0008006" key="3">
    <source>
        <dbReference type="Google" id="ProtNLM"/>
    </source>
</evidence>
<dbReference type="Proteomes" id="UP001324993">
    <property type="component" value="Chromosome"/>
</dbReference>
<dbReference type="InterPro" id="IPR029063">
    <property type="entry name" value="SAM-dependent_MTases_sf"/>
</dbReference>
<dbReference type="SUPFAM" id="SSF53335">
    <property type="entry name" value="S-adenosyl-L-methionine-dependent methyltransferases"/>
    <property type="match status" value="1"/>
</dbReference>
<protein>
    <recommendedName>
        <fullName evidence="3">Pseudaminic acid biosynthesis-associated methylase</fullName>
    </recommendedName>
</protein>
<dbReference type="InterPro" id="IPR020027">
    <property type="entry name" value="Pseudamin_synth-assoc_MeTrfase"/>
</dbReference>
<accession>A0ABZ0RP79</accession>
<reference evidence="1 2" key="1">
    <citation type="submission" date="2023-11" db="EMBL/GenBank/DDBJ databases">
        <title>Coraliomargarita sp. nov., isolated from marine algae.</title>
        <authorList>
            <person name="Lee J.K."/>
            <person name="Baek J.H."/>
            <person name="Kim J.M."/>
            <person name="Choi D.G."/>
            <person name="Jeon C.O."/>
        </authorList>
    </citation>
    <scope>NUCLEOTIDE SEQUENCE [LARGE SCALE GENOMIC DNA]</scope>
    <source>
        <strain evidence="1 2">J2-16</strain>
    </source>
</reference>
<keyword evidence="2" id="KW-1185">Reference proteome</keyword>
<gene>
    <name evidence="1" type="ORF">SH580_06375</name>
</gene>